<dbReference type="Pfam" id="PF10604">
    <property type="entry name" value="Polyketide_cyc2"/>
    <property type="match status" value="1"/>
</dbReference>
<reference evidence="1 2" key="1">
    <citation type="journal article" date="2019" name="Int. J. Syst. Evol. Microbiol.">
        <title>The Global Catalogue of Microorganisms (GCM) 10K type strain sequencing project: providing services to taxonomists for standard genome sequencing and annotation.</title>
        <authorList>
            <consortium name="The Broad Institute Genomics Platform"/>
            <consortium name="The Broad Institute Genome Sequencing Center for Infectious Disease"/>
            <person name="Wu L."/>
            <person name="Ma J."/>
        </authorList>
    </citation>
    <scope>NUCLEOTIDE SEQUENCE [LARGE SCALE GENOMIC DNA]</scope>
    <source>
        <strain evidence="1 2">JCM 13595</strain>
    </source>
</reference>
<dbReference type="SUPFAM" id="SSF55961">
    <property type="entry name" value="Bet v1-like"/>
    <property type="match status" value="1"/>
</dbReference>
<dbReference type="Proteomes" id="UP001501461">
    <property type="component" value="Unassembled WGS sequence"/>
</dbReference>
<dbReference type="InterPro" id="IPR023393">
    <property type="entry name" value="START-like_dom_sf"/>
</dbReference>
<organism evidence="1 2">
    <name type="scientific">Yaniella flava</name>
    <dbReference type="NCBI Taxonomy" id="287930"/>
    <lineage>
        <taxon>Bacteria</taxon>
        <taxon>Bacillati</taxon>
        <taxon>Actinomycetota</taxon>
        <taxon>Actinomycetes</taxon>
        <taxon>Micrococcales</taxon>
        <taxon>Micrococcaceae</taxon>
        <taxon>Yaniella</taxon>
    </lineage>
</organism>
<proteinExistence type="predicted"/>
<dbReference type="EMBL" id="BAAAMN010000010">
    <property type="protein sequence ID" value="GAA2029130.1"/>
    <property type="molecule type" value="Genomic_DNA"/>
</dbReference>
<comment type="caution">
    <text evidence="1">The sequence shown here is derived from an EMBL/GenBank/DDBJ whole genome shotgun (WGS) entry which is preliminary data.</text>
</comment>
<keyword evidence="2" id="KW-1185">Reference proteome</keyword>
<protein>
    <submittedName>
        <fullName evidence="1">SRPBCC family protein</fullName>
    </submittedName>
</protein>
<dbReference type="InterPro" id="IPR019587">
    <property type="entry name" value="Polyketide_cyclase/dehydratase"/>
</dbReference>
<evidence type="ECO:0000313" key="2">
    <source>
        <dbReference type="Proteomes" id="UP001501461"/>
    </source>
</evidence>
<sequence>MYSSHEVTEVDTGPYTISYRTLVAAEPEQLWKLASNPHRHHELDGGGTLSTKVTGPEELAQGDTFNIWMRQFGLPYTLTMRVVTAHTKREIAWQHPGKHIWRWTFEPADDGGTWVTETFDYTQVTPLMIRGFNWMGILKNNAKNMQASLTQLQQRFT</sequence>
<name>A0ABN2U763_9MICC</name>
<evidence type="ECO:0000313" key="1">
    <source>
        <dbReference type="EMBL" id="GAA2029130.1"/>
    </source>
</evidence>
<dbReference type="Gene3D" id="3.30.530.20">
    <property type="match status" value="1"/>
</dbReference>
<gene>
    <name evidence="1" type="ORF">GCM10009720_06240</name>
</gene>
<accession>A0ABN2U763</accession>